<dbReference type="EMBL" id="MSLT01000001">
    <property type="protein sequence ID" value="OUD16161.1"/>
    <property type="molecule type" value="Genomic_DNA"/>
</dbReference>
<dbReference type="GO" id="GO:0016020">
    <property type="term" value="C:membrane"/>
    <property type="evidence" value="ECO:0007669"/>
    <property type="project" value="UniProtKB-SubCell"/>
</dbReference>
<evidence type="ECO:0000313" key="7">
    <source>
        <dbReference type="EMBL" id="OUD16161.1"/>
    </source>
</evidence>
<feature type="transmembrane region" description="Helical" evidence="5">
    <location>
        <begin position="57"/>
        <end position="76"/>
    </location>
</feature>
<keyword evidence="2 5" id="KW-0812">Transmembrane</keyword>
<evidence type="ECO:0000313" key="8">
    <source>
        <dbReference type="Proteomes" id="UP000194798"/>
    </source>
</evidence>
<dbReference type="AlphaFoldDB" id="A0A251XCV9"/>
<dbReference type="Pfam" id="PF06271">
    <property type="entry name" value="RDD"/>
    <property type="match status" value="1"/>
</dbReference>
<proteinExistence type="predicted"/>
<dbReference type="InterPro" id="IPR010432">
    <property type="entry name" value="RDD"/>
</dbReference>
<gene>
    <name evidence="7" type="ORF">TPSD3_00080</name>
</gene>
<keyword evidence="8" id="KW-1185">Reference proteome</keyword>
<dbReference type="OrthoDB" id="9787732at2"/>
<keyword evidence="3 5" id="KW-1133">Transmembrane helix</keyword>
<evidence type="ECO:0000256" key="2">
    <source>
        <dbReference type="ARBA" id="ARBA00022692"/>
    </source>
</evidence>
<dbReference type="PANTHER" id="PTHR38480">
    <property type="entry name" value="SLR0254 PROTEIN"/>
    <property type="match status" value="1"/>
</dbReference>
<feature type="transmembrane region" description="Helical" evidence="5">
    <location>
        <begin position="116"/>
        <end position="136"/>
    </location>
</feature>
<feature type="transmembrane region" description="Helical" evidence="5">
    <location>
        <begin position="33"/>
        <end position="50"/>
    </location>
</feature>
<dbReference type="RefSeq" id="WP_086486561.1">
    <property type="nucleotide sequence ID" value="NZ_MSLT01000001.1"/>
</dbReference>
<evidence type="ECO:0000256" key="1">
    <source>
        <dbReference type="ARBA" id="ARBA00004141"/>
    </source>
</evidence>
<dbReference type="Proteomes" id="UP000194798">
    <property type="component" value="Unassembled WGS sequence"/>
</dbReference>
<comment type="caution">
    <text evidence="7">The sequence shown here is derived from an EMBL/GenBank/DDBJ whole genome shotgun (WGS) entry which is preliminary data.</text>
</comment>
<dbReference type="PANTHER" id="PTHR38480:SF1">
    <property type="entry name" value="SLR0254 PROTEIN"/>
    <property type="match status" value="1"/>
</dbReference>
<accession>A0A251XCV9</accession>
<evidence type="ECO:0000259" key="6">
    <source>
        <dbReference type="Pfam" id="PF06271"/>
    </source>
</evidence>
<sequence>MIPTVELLDTVRHIETPEGVELELRLAGPMVRALAWIIDFLIRLGLYLGLGTVLSELGDFGVGLLLILIFVLEWFYPVFFEVYYDGATPGKKRFGIKVLCDNGLPIDWSSSMQRNLLRFVDFLPFFYGFGLMTLLLNRDFKRMGDMTAGTIVVYQNALLPAPNLPLVEPQALAFPLSLSEQRAIIAFAERAPTTLSPERSEELAAIVQPLTGRSGPSGVQVLYQLANGLVGGK</sequence>
<evidence type="ECO:0000256" key="5">
    <source>
        <dbReference type="SAM" id="Phobius"/>
    </source>
</evidence>
<evidence type="ECO:0000256" key="3">
    <source>
        <dbReference type="ARBA" id="ARBA00022989"/>
    </source>
</evidence>
<name>A0A251XCV9_9GAMM</name>
<feature type="domain" description="RDD" evidence="6">
    <location>
        <begin position="26"/>
        <end position="149"/>
    </location>
</feature>
<evidence type="ECO:0000256" key="4">
    <source>
        <dbReference type="ARBA" id="ARBA00023136"/>
    </source>
</evidence>
<reference evidence="7 8" key="1">
    <citation type="submission" date="2016-12" db="EMBL/GenBank/DDBJ databases">
        <title>Thioflexothrix psekupsii D3 genome sequencing and assembly.</title>
        <authorList>
            <person name="Fomenkov A."/>
            <person name="Vincze T."/>
            <person name="Grabovich M."/>
            <person name="Anton B.P."/>
            <person name="Dubinina G."/>
            <person name="Orlova M."/>
            <person name="Belousova E."/>
            <person name="Roberts R.J."/>
        </authorList>
    </citation>
    <scope>NUCLEOTIDE SEQUENCE [LARGE SCALE GENOMIC DNA]</scope>
    <source>
        <strain evidence="7">D3</strain>
    </source>
</reference>
<organism evidence="7 8">
    <name type="scientific">Thioflexithrix psekupsensis</name>
    <dbReference type="NCBI Taxonomy" id="1570016"/>
    <lineage>
        <taxon>Bacteria</taxon>
        <taxon>Pseudomonadati</taxon>
        <taxon>Pseudomonadota</taxon>
        <taxon>Gammaproteobacteria</taxon>
        <taxon>Thiotrichales</taxon>
        <taxon>Thioflexithrix</taxon>
    </lineage>
</organism>
<comment type="subcellular location">
    <subcellularLocation>
        <location evidence="1">Membrane</location>
        <topology evidence="1">Multi-pass membrane protein</topology>
    </subcellularLocation>
</comment>
<keyword evidence="4 5" id="KW-0472">Membrane</keyword>
<protein>
    <recommendedName>
        <fullName evidence="6">RDD domain-containing protein</fullName>
    </recommendedName>
</protein>